<evidence type="ECO:0000256" key="1">
    <source>
        <dbReference type="ARBA" id="ARBA00022448"/>
    </source>
</evidence>
<dbReference type="GO" id="GO:0005891">
    <property type="term" value="C:voltage-gated calcium channel complex"/>
    <property type="evidence" value="ECO:0007669"/>
    <property type="project" value="TreeGrafter"/>
</dbReference>
<evidence type="ECO:0000256" key="2">
    <source>
        <dbReference type="ARBA" id="ARBA00022882"/>
    </source>
</evidence>
<keyword evidence="4" id="KW-0407">Ion channel</keyword>
<keyword evidence="1" id="KW-0813">Transport</keyword>
<dbReference type="AlphaFoldDB" id="A0A1I8FJG2"/>
<dbReference type="GO" id="GO:0098703">
    <property type="term" value="P:calcium ion import across plasma membrane"/>
    <property type="evidence" value="ECO:0007669"/>
    <property type="project" value="TreeGrafter"/>
</dbReference>
<feature type="region of interest" description="Disordered" evidence="5">
    <location>
        <begin position="299"/>
        <end position="332"/>
    </location>
</feature>
<dbReference type="WBParaSite" id="maker-unitig_37383-snap-gene-0.2-mRNA-1">
    <property type="protein sequence ID" value="maker-unitig_37383-snap-gene-0.2-mRNA-1"/>
    <property type="gene ID" value="maker-unitig_37383-snap-gene-0.2"/>
</dbReference>
<accession>A0A1I8FJG2</accession>
<evidence type="ECO:0000256" key="3">
    <source>
        <dbReference type="ARBA" id="ARBA00023065"/>
    </source>
</evidence>
<organism evidence="6 7">
    <name type="scientific">Macrostomum lignano</name>
    <dbReference type="NCBI Taxonomy" id="282301"/>
    <lineage>
        <taxon>Eukaryota</taxon>
        <taxon>Metazoa</taxon>
        <taxon>Spiralia</taxon>
        <taxon>Lophotrochozoa</taxon>
        <taxon>Platyhelminthes</taxon>
        <taxon>Rhabditophora</taxon>
        <taxon>Macrostomorpha</taxon>
        <taxon>Macrostomida</taxon>
        <taxon>Macrostomidae</taxon>
        <taxon>Macrostomum</taxon>
    </lineage>
</organism>
<dbReference type="PANTHER" id="PTHR45628">
    <property type="entry name" value="VOLTAGE-DEPENDENT CALCIUM CHANNEL TYPE A SUBUNIT ALPHA-1"/>
    <property type="match status" value="1"/>
</dbReference>
<dbReference type="GO" id="GO:0008331">
    <property type="term" value="F:high voltage-gated calcium channel activity"/>
    <property type="evidence" value="ECO:0007669"/>
    <property type="project" value="TreeGrafter"/>
</dbReference>
<reference evidence="7" key="1">
    <citation type="submission" date="2016-11" db="UniProtKB">
        <authorList>
            <consortium name="WormBaseParasite"/>
        </authorList>
    </citation>
    <scope>IDENTIFICATION</scope>
</reference>
<feature type="compositionally biased region" description="Basic residues" evidence="5">
    <location>
        <begin position="244"/>
        <end position="264"/>
    </location>
</feature>
<dbReference type="InterPro" id="IPR050599">
    <property type="entry name" value="VDCC_alpha-1_subunit"/>
</dbReference>
<sequence length="458" mass="50583">PRASAKWNRRSRRILCAAARESQAAYWISSCWVFCNTVLVLATRTTTSPQVACAESARTRHITLFVLPCSHFEDACLKMLLARHSVLLQLLVNKFDFFVVGGVSCRRLAVTETTHAQIWASPPAALRTLCCACSSVTRLLAARPSGNLVASLLASHEEHRLAATAALISDAAQDWNMVMYHGINSNGGIGNLVGIMVSFLLCDSVSFLRQLTSLLNVFLAILCDNARGRFVLIVDNSDEEKERGRRGRAKPAGKARRAKAKAARRMREPTLPDSTTPKVLRLGNCGRLLTNKSACRRTKATKMGDGDEDGDGDAAVTSARPDASRSVNMKTKINPIPPASSLFVFSSTNRFRVFPAPALQRCSDDRRLLTDLYDNIQVTSLRPCAPPRHSDTFSVVKILRVLRVLRPLRAINRAKGLKNDVKQPVMEPREWQNEELNFDNVAHAMLSLFAVSTFEGWP</sequence>
<keyword evidence="2" id="KW-0851">Voltage-gated channel</keyword>
<dbReference type="Proteomes" id="UP000095280">
    <property type="component" value="Unplaced"/>
</dbReference>
<evidence type="ECO:0000313" key="6">
    <source>
        <dbReference type="Proteomes" id="UP000095280"/>
    </source>
</evidence>
<dbReference type="PANTHER" id="PTHR45628:SF1">
    <property type="entry name" value="VOLTAGE-DEPENDENT CALCIUM CHANNEL TYPE D SUBUNIT ALPHA-1"/>
    <property type="match status" value="1"/>
</dbReference>
<evidence type="ECO:0000256" key="4">
    <source>
        <dbReference type="ARBA" id="ARBA00023303"/>
    </source>
</evidence>
<feature type="region of interest" description="Disordered" evidence="5">
    <location>
        <begin position="240"/>
        <end position="276"/>
    </location>
</feature>
<evidence type="ECO:0000256" key="5">
    <source>
        <dbReference type="SAM" id="MobiDB-lite"/>
    </source>
</evidence>
<protein>
    <submittedName>
        <fullName evidence="7">Ion_trans domain-containing protein</fullName>
    </submittedName>
</protein>
<keyword evidence="6" id="KW-1185">Reference proteome</keyword>
<proteinExistence type="predicted"/>
<name>A0A1I8FJG2_9PLAT</name>
<evidence type="ECO:0000313" key="7">
    <source>
        <dbReference type="WBParaSite" id="maker-unitig_37383-snap-gene-0.2-mRNA-1"/>
    </source>
</evidence>
<keyword evidence="3" id="KW-0406">Ion transport</keyword>